<evidence type="ECO:0000313" key="26">
    <source>
        <dbReference type="RefSeq" id="XP_031403343.1"/>
    </source>
</evidence>
<evidence type="ECO:0000256" key="9">
    <source>
        <dbReference type="ARBA" id="ARBA00022679"/>
    </source>
</evidence>
<feature type="transmembrane region" description="Helical" evidence="23">
    <location>
        <begin position="665"/>
        <end position="687"/>
    </location>
</feature>
<dbReference type="Pfam" id="PF00069">
    <property type="entry name" value="Pkinase"/>
    <property type="match status" value="1"/>
</dbReference>
<dbReference type="FunFam" id="3.80.10.10:FF:000095">
    <property type="entry name" value="LRR receptor-like serine/threonine-protein kinase GSO1"/>
    <property type="match status" value="1"/>
</dbReference>
<comment type="catalytic activity">
    <reaction evidence="20">
        <text>L-threonyl-[protein] + ATP = O-phospho-L-threonyl-[protein] + ADP + H(+)</text>
        <dbReference type="Rhea" id="RHEA:46608"/>
        <dbReference type="Rhea" id="RHEA-COMP:11060"/>
        <dbReference type="Rhea" id="RHEA-COMP:11605"/>
        <dbReference type="ChEBI" id="CHEBI:15378"/>
        <dbReference type="ChEBI" id="CHEBI:30013"/>
        <dbReference type="ChEBI" id="CHEBI:30616"/>
        <dbReference type="ChEBI" id="CHEBI:61977"/>
        <dbReference type="ChEBI" id="CHEBI:456216"/>
        <dbReference type="EC" id="2.7.11.1"/>
    </reaction>
</comment>
<dbReference type="Gene3D" id="3.30.200.20">
    <property type="entry name" value="Phosphorylase Kinase, domain 1"/>
    <property type="match status" value="1"/>
</dbReference>
<keyword evidence="15 22" id="KW-0067">ATP-binding</keyword>
<comment type="catalytic activity">
    <reaction evidence="21">
        <text>L-seryl-[protein] + ATP = O-phospho-L-seryl-[protein] + ADP + H(+)</text>
        <dbReference type="Rhea" id="RHEA:17989"/>
        <dbReference type="Rhea" id="RHEA-COMP:9863"/>
        <dbReference type="Rhea" id="RHEA-COMP:11604"/>
        <dbReference type="ChEBI" id="CHEBI:15378"/>
        <dbReference type="ChEBI" id="CHEBI:29999"/>
        <dbReference type="ChEBI" id="CHEBI:30616"/>
        <dbReference type="ChEBI" id="CHEBI:83421"/>
        <dbReference type="ChEBI" id="CHEBI:456216"/>
        <dbReference type="EC" id="2.7.11.1"/>
    </reaction>
</comment>
<dbReference type="InterPro" id="IPR000719">
    <property type="entry name" value="Prot_kinase_dom"/>
</dbReference>
<keyword evidence="25" id="KW-1185">Reference proteome</keyword>
<dbReference type="RefSeq" id="XP_031403343.1">
    <property type="nucleotide sequence ID" value="XM_031547483.1"/>
</dbReference>
<reference evidence="25" key="1">
    <citation type="journal article" date="2020" name="Plant Biotechnol. J.">
        <title>The pomegranate (Punica granatum L.) draft genome dissects genetic divergence between soft- and hard-seeded cultivars.</title>
        <authorList>
            <person name="Luo X."/>
            <person name="Li H."/>
            <person name="Wu Z."/>
            <person name="Yao W."/>
            <person name="Zhao P."/>
            <person name="Cao D."/>
            <person name="Yu H."/>
            <person name="Li K."/>
            <person name="Poudel K."/>
            <person name="Zhao D."/>
            <person name="Zhang F."/>
            <person name="Xia X."/>
            <person name="Chen L."/>
            <person name="Wang Q."/>
            <person name="Jing D."/>
            <person name="Cao S."/>
        </authorList>
    </citation>
    <scope>NUCLEOTIDE SEQUENCE [LARGE SCALE GENOMIC DNA]</scope>
    <source>
        <strain evidence="25">cv. Tunisia</strain>
    </source>
</reference>
<dbReference type="Gene3D" id="3.80.10.10">
    <property type="entry name" value="Ribonuclease Inhibitor"/>
    <property type="match status" value="3"/>
</dbReference>
<dbReference type="GeneID" id="116212787"/>
<feature type="domain" description="Protein kinase" evidence="24">
    <location>
        <begin position="721"/>
        <end position="1012"/>
    </location>
</feature>
<dbReference type="InterPro" id="IPR032675">
    <property type="entry name" value="LRR_dom_sf"/>
</dbReference>
<dbReference type="Pfam" id="PF08263">
    <property type="entry name" value="LRRNT_2"/>
    <property type="match status" value="1"/>
</dbReference>
<evidence type="ECO:0000259" key="24">
    <source>
        <dbReference type="PROSITE" id="PS50011"/>
    </source>
</evidence>
<dbReference type="FunFam" id="1.10.510.10:FF:000358">
    <property type="entry name" value="Putative leucine-rich repeat receptor-like serine/threonine-protein kinase"/>
    <property type="match status" value="1"/>
</dbReference>
<dbReference type="GO" id="GO:0005886">
    <property type="term" value="C:plasma membrane"/>
    <property type="evidence" value="ECO:0007669"/>
    <property type="project" value="UniProtKB-SubCell"/>
</dbReference>
<dbReference type="AlphaFoldDB" id="A0A6P8EDD9"/>
<evidence type="ECO:0000256" key="13">
    <source>
        <dbReference type="ARBA" id="ARBA00022741"/>
    </source>
</evidence>
<evidence type="ECO:0000256" key="6">
    <source>
        <dbReference type="ARBA" id="ARBA00022527"/>
    </source>
</evidence>
<keyword evidence="16 23" id="KW-1133">Transmembrane helix</keyword>
<dbReference type="GO" id="GO:0005524">
    <property type="term" value="F:ATP binding"/>
    <property type="evidence" value="ECO:0007669"/>
    <property type="project" value="UniProtKB-UniRule"/>
</dbReference>
<organism evidence="25 26">
    <name type="scientific">Punica granatum</name>
    <name type="common">Pomegranate</name>
    <dbReference type="NCBI Taxonomy" id="22663"/>
    <lineage>
        <taxon>Eukaryota</taxon>
        <taxon>Viridiplantae</taxon>
        <taxon>Streptophyta</taxon>
        <taxon>Embryophyta</taxon>
        <taxon>Tracheophyta</taxon>
        <taxon>Spermatophyta</taxon>
        <taxon>Magnoliopsida</taxon>
        <taxon>eudicotyledons</taxon>
        <taxon>Gunneridae</taxon>
        <taxon>Pentapetalae</taxon>
        <taxon>rosids</taxon>
        <taxon>malvids</taxon>
        <taxon>Myrtales</taxon>
        <taxon>Lythraceae</taxon>
        <taxon>Punica</taxon>
    </lineage>
</organism>
<evidence type="ECO:0000256" key="16">
    <source>
        <dbReference type="ARBA" id="ARBA00022989"/>
    </source>
</evidence>
<dbReference type="InterPro" id="IPR017441">
    <property type="entry name" value="Protein_kinase_ATP_BS"/>
</dbReference>
<dbReference type="InterPro" id="IPR013210">
    <property type="entry name" value="LRR_N_plant-typ"/>
</dbReference>
<evidence type="ECO:0000256" key="1">
    <source>
        <dbReference type="ARBA" id="ARBA00004162"/>
    </source>
</evidence>
<dbReference type="Gene3D" id="1.10.510.10">
    <property type="entry name" value="Transferase(Phosphotransferase) domain 1"/>
    <property type="match status" value="1"/>
</dbReference>
<evidence type="ECO:0000256" key="7">
    <source>
        <dbReference type="ARBA" id="ARBA00022553"/>
    </source>
</evidence>
<dbReference type="InterPro" id="IPR001611">
    <property type="entry name" value="Leu-rich_rpt"/>
</dbReference>
<dbReference type="PANTHER" id="PTHR48053">
    <property type="entry name" value="LEUCINE RICH REPEAT FAMILY PROTEIN, EXPRESSED"/>
    <property type="match status" value="1"/>
</dbReference>
<sequence length="1028" mass="111332">MSIYSFSFVNMISKIPNCSPRRHVHVFILYQIAVAATATAAFIFTNETDYQALLAFKGQIASDPSDALRSWNDSVHFCAWIGVLCGKKHQRVTELRLQSLQLAGPLSPHIWNLSFLRVLNLDDNNLNGILPQEIGRLSRLQAIRLSNNSFEGELPRNLTNCANLRGLYLTGNNLVGQIPDELGSLMKLTDLVLFLNRFTGEIPPVLGNLSAFIRLSLGRNHITGSIPAQLGHLSNLEYLQLGGNNLSSHIPTSLYNISSIRTFAVAQNNLGGSLPSDLFLALPKLEGLHFGVNEFSGLVPSTIRNASQAVQLDFSTNTLVGPIPEDLRGLKNLEFLNFEINNLGTVEGGDLNFLTSLINCTKLQAFSASYNRLQGILPDSVANLSSTLTKLLLAGNFISGIIPSGIDNLVNLQHLALPGNMLTGRISSSFGKFSKLQILNLCENNLSGVIPSSLGNLTSLFLLYIAHNMLEGTMPASLGNCTQLNELYLGENLLVGKLPPELFGLSSLSNGLSLAGNYLTGPIPSEVGKLVNLETLNVSENNLSGEIPPTLGDCLVLEYLYLEGNQFKGTIPPSMSKLRGLKVLDLSRNNFSGQIPGFLAELPFIESLNLSFNKFGGEVPNNGIFRNLSAVSVVGNNNLCGGPPSLQLPKCKGGAPKRDRNRRTVLAITITISIFSLLVGIIAMILFRLKRSKSETAFTSSTEDHHPRLSYIDLSQATDGFSPTNMIGEGSFGVVYKGVLRSNGQIVAVKVLKLEEQGASKSFMAECEALRSIRHRNLVKTITSCSTVDFHGQDFKALVFEFMPNGSLEKWLHPIRNEIEGNDSDTRLSVIQRLNIAIDVAAAVDYLHNVIVHSDLKPSNVLLDSDFSAQVSDFGLSKFLTVKASGTHSSSIGISGTVGYVAPEYGVGGRVSTRGDIYSFGILLLELFTGKRPTASIFGGGFSLREFVESSPPDELNQVLDPLLCLGEVQGGLQQCLLSVLRVGLMCSAAQPNDRMDIGEAALELQKARDVLEICTEGSKAKGYMLDM</sequence>
<evidence type="ECO:0000256" key="22">
    <source>
        <dbReference type="PROSITE-ProRule" id="PRU10141"/>
    </source>
</evidence>
<evidence type="ECO:0000313" key="25">
    <source>
        <dbReference type="Proteomes" id="UP000515151"/>
    </source>
</evidence>
<dbReference type="InterPro" id="IPR051716">
    <property type="entry name" value="Plant_RL_S/T_kinase"/>
</dbReference>
<dbReference type="PROSITE" id="PS00108">
    <property type="entry name" value="PROTEIN_KINASE_ST"/>
    <property type="match status" value="1"/>
</dbReference>
<dbReference type="Pfam" id="PF00560">
    <property type="entry name" value="LRR_1"/>
    <property type="match status" value="9"/>
</dbReference>
<dbReference type="InterPro" id="IPR008271">
    <property type="entry name" value="Ser/Thr_kinase_AS"/>
</dbReference>
<keyword evidence="12" id="KW-0677">Repeat</keyword>
<evidence type="ECO:0000256" key="12">
    <source>
        <dbReference type="ARBA" id="ARBA00022737"/>
    </source>
</evidence>
<keyword evidence="8" id="KW-0433">Leucine-rich repeat</keyword>
<dbReference type="PROSITE" id="PS50011">
    <property type="entry name" value="PROTEIN_KINASE_DOM"/>
    <property type="match status" value="1"/>
</dbReference>
<dbReference type="InterPro" id="IPR003591">
    <property type="entry name" value="Leu-rich_rpt_typical-subtyp"/>
</dbReference>
<evidence type="ECO:0000256" key="18">
    <source>
        <dbReference type="ARBA" id="ARBA00023170"/>
    </source>
</evidence>
<comment type="similarity">
    <text evidence="3">Belongs to the protein kinase superfamily. Ser/Thr protein kinase family.</text>
</comment>
<evidence type="ECO:0000256" key="20">
    <source>
        <dbReference type="ARBA" id="ARBA00047899"/>
    </source>
</evidence>
<evidence type="ECO:0000256" key="14">
    <source>
        <dbReference type="ARBA" id="ARBA00022777"/>
    </source>
</evidence>
<keyword evidence="10 23" id="KW-0812">Transmembrane</keyword>
<dbReference type="GO" id="GO:0004674">
    <property type="term" value="F:protein serine/threonine kinase activity"/>
    <property type="evidence" value="ECO:0007669"/>
    <property type="project" value="UniProtKB-KW"/>
</dbReference>
<dbReference type="SMART" id="SM00369">
    <property type="entry name" value="LRR_TYP"/>
    <property type="match status" value="11"/>
</dbReference>
<evidence type="ECO:0000256" key="17">
    <source>
        <dbReference type="ARBA" id="ARBA00023136"/>
    </source>
</evidence>
<keyword evidence="7" id="KW-0597">Phosphoprotein</keyword>
<keyword evidence="5" id="KW-1003">Cell membrane</keyword>
<dbReference type="Proteomes" id="UP000515151">
    <property type="component" value="Chromosome 7"/>
</dbReference>
<keyword evidence="6" id="KW-0723">Serine/threonine-protein kinase</keyword>
<evidence type="ECO:0000256" key="10">
    <source>
        <dbReference type="ARBA" id="ARBA00022692"/>
    </source>
</evidence>
<keyword evidence="17 23" id="KW-0472">Membrane</keyword>
<keyword evidence="19" id="KW-0325">Glycoprotein</keyword>
<keyword evidence="18" id="KW-0675">Receptor</keyword>
<evidence type="ECO:0000256" key="11">
    <source>
        <dbReference type="ARBA" id="ARBA00022729"/>
    </source>
</evidence>
<reference evidence="26" key="2">
    <citation type="submission" date="2025-08" db="UniProtKB">
        <authorList>
            <consortium name="RefSeq"/>
        </authorList>
    </citation>
    <scope>IDENTIFICATION</scope>
    <source>
        <tissue evidence="26">Leaf</tissue>
    </source>
</reference>
<dbReference type="SMART" id="SM00220">
    <property type="entry name" value="S_TKc"/>
    <property type="match status" value="1"/>
</dbReference>
<evidence type="ECO:0000256" key="21">
    <source>
        <dbReference type="ARBA" id="ARBA00048679"/>
    </source>
</evidence>
<evidence type="ECO:0000256" key="3">
    <source>
        <dbReference type="ARBA" id="ARBA00008684"/>
    </source>
</evidence>
<name>A0A6P8EDD9_PUNGR</name>
<comment type="subcellular location">
    <subcellularLocation>
        <location evidence="1">Cell membrane</location>
        <topology evidence="1">Single-pass membrane protein</topology>
    </subcellularLocation>
    <subcellularLocation>
        <location evidence="2">Membrane</location>
        <topology evidence="2">Single-pass type I membrane protein</topology>
    </subcellularLocation>
</comment>
<dbReference type="FunFam" id="3.80.10.10:FF:000288">
    <property type="entry name" value="LRR receptor-like serine/threonine-protein kinase EFR"/>
    <property type="match status" value="1"/>
</dbReference>
<evidence type="ECO:0000256" key="5">
    <source>
        <dbReference type="ARBA" id="ARBA00022475"/>
    </source>
</evidence>
<dbReference type="SUPFAM" id="SSF56112">
    <property type="entry name" value="Protein kinase-like (PK-like)"/>
    <property type="match status" value="1"/>
</dbReference>
<protein>
    <recommendedName>
        <fullName evidence="4">non-specific serine/threonine protein kinase</fullName>
        <ecNumber evidence="4">2.7.11.1</ecNumber>
    </recommendedName>
</protein>
<keyword evidence="14" id="KW-0418">Kinase</keyword>
<dbReference type="CDD" id="cd14066">
    <property type="entry name" value="STKc_IRAK"/>
    <property type="match status" value="1"/>
</dbReference>
<dbReference type="PANTHER" id="PTHR48053:SF37">
    <property type="entry name" value="LEUCINE-RICH REPEAT PROTEIN KINASE FAMILY PROTEIN"/>
    <property type="match status" value="1"/>
</dbReference>
<evidence type="ECO:0000256" key="2">
    <source>
        <dbReference type="ARBA" id="ARBA00004479"/>
    </source>
</evidence>
<proteinExistence type="inferred from homology"/>
<evidence type="ECO:0000256" key="15">
    <source>
        <dbReference type="ARBA" id="ARBA00022840"/>
    </source>
</evidence>
<dbReference type="InterPro" id="IPR011009">
    <property type="entry name" value="Kinase-like_dom_sf"/>
</dbReference>
<dbReference type="OrthoDB" id="676979at2759"/>
<evidence type="ECO:0000256" key="23">
    <source>
        <dbReference type="SAM" id="Phobius"/>
    </source>
</evidence>
<dbReference type="FunFam" id="3.30.200.20:FF:000432">
    <property type="entry name" value="LRR receptor-like serine/threonine-protein kinase EFR"/>
    <property type="match status" value="1"/>
</dbReference>
<accession>A0A6P8EDD9</accession>
<evidence type="ECO:0000256" key="4">
    <source>
        <dbReference type="ARBA" id="ARBA00012513"/>
    </source>
</evidence>
<keyword evidence="11" id="KW-0732">Signal</keyword>
<feature type="transmembrane region" description="Helical" evidence="23">
    <location>
        <begin position="24"/>
        <end position="44"/>
    </location>
</feature>
<dbReference type="SUPFAM" id="SSF52058">
    <property type="entry name" value="L domain-like"/>
    <property type="match status" value="3"/>
</dbReference>
<evidence type="ECO:0000256" key="19">
    <source>
        <dbReference type="ARBA" id="ARBA00023180"/>
    </source>
</evidence>
<feature type="binding site" evidence="22">
    <location>
        <position position="750"/>
    </location>
    <ligand>
        <name>ATP</name>
        <dbReference type="ChEBI" id="CHEBI:30616"/>
    </ligand>
</feature>
<keyword evidence="13 22" id="KW-0547">Nucleotide-binding</keyword>
<dbReference type="EC" id="2.7.11.1" evidence="4"/>
<keyword evidence="9" id="KW-0808">Transferase</keyword>
<evidence type="ECO:0000256" key="8">
    <source>
        <dbReference type="ARBA" id="ARBA00022614"/>
    </source>
</evidence>
<dbReference type="PROSITE" id="PS00107">
    <property type="entry name" value="PROTEIN_KINASE_ATP"/>
    <property type="match status" value="1"/>
</dbReference>
<gene>
    <name evidence="26" type="primary">LOC116212787</name>
</gene>